<sequence>MASVQAADDVGLQLSGGKAFHGGQQGAQGWGSGLWPAQLQAGAADDSLITPTNAEAPLLLSGGGGGSGARAAPQCLLCGGLGTSAVCGALRPATYEGQPAVVHHLCAVWSPGCFQREGSSVYVNLEEEARRARNRSCSVCGLTGASLLCAHPGCRTAFHLPCAVSAPNVMLEHEAFEVWCPHHADSDNSDEDYSLAAPRSRRTTGGGGGKRQRATSDVQRPRTDWQKKDDNTWYKVVPPWWCEHRTVHFASKVYKELFRSGSTAVLVDASGAEYQCVVQSEARNDMRPQFTLRGISAGDTLVFKRDAQTGQIELSRLAAGAGAGRREECNIQSSFSMPCSNIQQGAASELSDPSSAALEGFESGRRGRQREASSEQTRGTSQQGSHPNRWMELADGWAIKTVYNSTLAHHQCPIAGWLFKKLYGRLPADADSATTNDPDLDAEYSFDVNFLSAANVHYMTGRAFSAWMREAGLQAGEQIRMKKEGGRVLIQRVPADRRIKVDYSTKATSRSLSVGGGALAAVAGTPDHAGQELASPPPADALEALDALQGLDTAGLAALPQSKRRRTDAAELQLLEQQALAARHSSGAAGWVAGGFQLRQGPSPPAAGEAAASLASWQPSHPHVLMLRAINSVLEGHQWTAEEQADCLRFRWAAAGAAGMAGSPWWTRVDMNGLNSQSFHRATPATLPRPVAHPCPALPRLRAKFAWLDGCGREMVYEEVQRLAAHKPDLLTYLRAVAQGILAPLPTSSTATPAAAAAGPAATPRSAAPNAAAAAAAGTPAAIKPEPQPAADAAAAAAAEPPMGLTLPDAPAGLEGAASLSLDLLLGGSGGMQEHSTPNPTSMLGPF</sequence>
<dbReference type="PROSITE" id="PS51805">
    <property type="entry name" value="EPHD"/>
    <property type="match status" value="1"/>
</dbReference>
<evidence type="ECO:0000256" key="3">
    <source>
        <dbReference type="ARBA" id="ARBA00022737"/>
    </source>
</evidence>
<dbReference type="InterPro" id="IPR001965">
    <property type="entry name" value="Znf_PHD"/>
</dbReference>
<dbReference type="PANTHER" id="PTHR13763">
    <property type="entry name" value="BREAST CANCER TYPE 1 SUSCEPTIBILITY PROTEIN BRCA1"/>
    <property type="match status" value="1"/>
</dbReference>
<accession>A0AAD5DUE2</accession>
<keyword evidence="5" id="KW-0863">Zinc-finger</keyword>
<comment type="subcellular location">
    <subcellularLocation>
        <location evidence="1">Nucleus</location>
    </subcellularLocation>
</comment>
<evidence type="ECO:0000259" key="10">
    <source>
        <dbReference type="PROSITE" id="PS51805"/>
    </source>
</evidence>
<feature type="compositionally biased region" description="Basic and acidic residues" evidence="9">
    <location>
        <begin position="362"/>
        <end position="373"/>
    </location>
</feature>
<evidence type="ECO:0000256" key="7">
    <source>
        <dbReference type="ARBA" id="ARBA00023204"/>
    </source>
</evidence>
<reference evidence="11" key="1">
    <citation type="submission" date="2020-11" db="EMBL/GenBank/DDBJ databases">
        <title>Chlorella ohadii genome sequencing and assembly.</title>
        <authorList>
            <person name="Murik O."/>
            <person name="Treves H."/>
            <person name="Kedem I."/>
            <person name="Shotland Y."/>
            <person name="Kaplan A."/>
        </authorList>
    </citation>
    <scope>NUCLEOTIDE SEQUENCE</scope>
    <source>
        <strain evidence="11">1</strain>
    </source>
</reference>
<feature type="compositionally biased region" description="Polar residues" evidence="9">
    <location>
        <begin position="374"/>
        <end position="386"/>
    </location>
</feature>
<feature type="compositionally biased region" description="Polar residues" evidence="9">
    <location>
        <begin position="343"/>
        <end position="354"/>
    </location>
</feature>
<feature type="region of interest" description="Disordered" evidence="9">
    <location>
        <begin position="343"/>
        <end position="389"/>
    </location>
</feature>
<dbReference type="GO" id="GO:0008270">
    <property type="term" value="F:zinc ion binding"/>
    <property type="evidence" value="ECO:0007669"/>
    <property type="project" value="UniProtKB-KW"/>
</dbReference>
<evidence type="ECO:0000256" key="5">
    <source>
        <dbReference type="ARBA" id="ARBA00022771"/>
    </source>
</evidence>
<dbReference type="AlphaFoldDB" id="A0AAD5DUE2"/>
<evidence type="ECO:0000256" key="8">
    <source>
        <dbReference type="ARBA" id="ARBA00023242"/>
    </source>
</evidence>
<dbReference type="Gene3D" id="3.30.40.10">
    <property type="entry name" value="Zinc/RING finger domain, C3HC4 (zinc finger)"/>
    <property type="match status" value="1"/>
</dbReference>
<proteinExistence type="predicted"/>
<evidence type="ECO:0000313" key="11">
    <source>
        <dbReference type="EMBL" id="KAI7842280.1"/>
    </source>
</evidence>
<dbReference type="GO" id="GO:0045944">
    <property type="term" value="P:positive regulation of transcription by RNA polymerase II"/>
    <property type="evidence" value="ECO:0007669"/>
    <property type="project" value="TreeGrafter"/>
</dbReference>
<protein>
    <recommendedName>
        <fullName evidence="10">PHD-type domain-containing protein</fullName>
    </recommendedName>
</protein>
<evidence type="ECO:0000256" key="1">
    <source>
        <dbReference type="ARBA" id="ARBA00004123"/>
    </source>
</evidence>
<dbReference type="GO" id="GO:0000724">
    <property type="term" value="P:double-strand break repair via homologous recombination"/>
    <property type="evidence" value="ECO:0007669"/>
    <property type="project" value="TreeGrafter"/>
</dbReference>
<evidence type="ECO:0000256" key="6">
    <source>
        <dbReference type="ARBA" id="ARBA00022833"/>
    </source>
</evidence>
<keyword evidence="4" id="KW-0227">DNA damage</keyword>
<keyword evidence="2" id="KW-0479">Metal-binding</keyword>
<dbReference type="CDD" id="cd15571">
    <property type="entry name" value="ePHD"/>
    <property type="match status" value="1"/>
</dbReference>
<keyword evidence="7" id="KW-0234">DNA repair</keyword>
<dbReference type="GO" id="GO:0004842">
    <property type="term" value="F:ubiquitin-protein transferase activity"/>
    <property type="evidence" value="ECO:0007669"/>
    <property type="project" value="TreeGrafter"/>
</dbReference>
<dbReference type="InterPro" id="IPR013083">
    <property type="entry name" value="Znf_RING/FYVE/PHD"/>
</dbReference>
<evidence type="ECO:0000313" key="12">
    <source>
        <dbReference type="Proteomes" id="UP001205105"/>
    </source>
</evidence>
<feature type="region of interest" description="Disordered" evidence="9">
    <location>
        <begin position="188"/>
        <end position="224"/>
    </location>
</feature>
<dbReference type="Pfam" id="PF13771">
    <property type="entry name" value="zf-HC5HC2H"/>
    <property type="match status" value="1"/>
</dbReference>
<feature type="domain" description="PHD-type" evidence="10">
    <location>
        <begin position="72"/>
        <end position="184"/>
    </location>
</feature>
<gene>
    <name evidence="11" type="ORF">COHA_003921</name>
</gene>
<dbReference type="GO" id="GO:0005634">
    <property type="term" value="C:nucleus"/>
    <property type="evidence" value="ECO:0007669"/>
    <property type="project" value="UniProtKB-SubCell"/>
</dbReference>
<name>A0AAD5DUE2_9CHLO</name>
<keyword evidence="8" id="KW-0539">Nucleus</keyword>
<dbReference type="PANTHER" id="PTHR13763:SF0">
    <property type="entry name" value="BREAST CANCER TYPE 1 SUSCEPTIBILITY PROTEIN"/>
    <property type="match status" value="1"/>
</dbReference>
<dbReference type="Proteomes" id="UP001205105">
    <property type="component" value="Unassembled WGS sequence"/>
</dbReference>
<keyword evidence="6" id="KW-0862">Zinc</keyword>
<comment type="caution">
    <text evidence="11">The sequence shown here is derived from an EMBL/GenBank/DDBJ whole genome shotgun (WGS) entry which is preliminary data.</text>
</comment>
<evidence type="ECO:0000256" key="9">
    <source>
        <dbReference type="SAM" id="MobiDB-lite"/>
    </source>
</evidence>
<keyword evidence="3" id="KW-0677">Repeat</keyword>
<evidence type="ECO:0000256" key="2">
    <source>
        <dbReference type="ARBA" id="ARBA00022723"/>
    </source>
</evidence>
<dbReference type="SMART" id="SM00249">
    <property type="entry name" value="PHD"/>
    <property type="match status" value="1"/>
</dbReference>
<dbReference type="InterPro" id="IPR031099">
    <property type="entry name" value="BRCA1-associated"/>
</dbReference>
<keyword evidence="12" id="KW-1185">Reference proteome</keyword>
<dbReference type="EMBL" id="JADXDR010000053">
    <property type="protein sequence ID" value="KAI7842280.1"/>
    <property type="molecule type" value="Genomic_DNA"/>
</dbReference>
<dbReference type="InterPro" id="IPR034732">
    <property type="entry name" value="EPHD"/>
</dbReference>
<organism evidence="11 12">
    <name type="scientific">Chlorella ohadii</name>
    <dbReference type="NCBI Taxonomy" id="2649997"/>
    <lineage>
        <taxon>Eukaryota</taxon>
        <taxon>Viridiplantae</taxon>
        <taxon>Chlorophyta</taxon>
        <taxon>core chlorophytes</taxon>
        <taxon>Trebouxiophyceae</taxon>
        <taxon>Chlorellales</taxon>
        <taxon>Chlorellaceae</taxon>
        <taxon>Chlorella clade</taxon>
        <taxon>Chlorella</taxon>
    </lineage>
</organism>
<evidence type="ECO:0000256" key="4">
    <source>
        <dbReference type="ARBA" id="ARBA00022763"/>
    </source>
</evidence>